<dbReference type="EMBL" id="MG999840">
    <property type="protein sequence ID" value="AWW07982.1"/>
    <property type="molecule type" value="Genomic_DNA"/>
</dbReference>
<evidence type="ECO:0000313" key="3">
    <source>
        <dbReference type="EMBL" id="AWW09473.1"/>
    </source>
</evidence>
<protein>
    <submittedName>
        <fullName evidence="3">Uncharacterized protein</fullName>
    </submittedName>
</protein>
<accession>A0A2Z4H471</accession>
<organismHost>
    <name type="scientific">Homo sapiens</name>
    <name type="common">Human</name>
    <dbReference type="NCBI Taxonomy" id="9606"/>
</organismHost>
<name>A0A2Z4H471_HHV1</name>
<reference evidence="3" key="1">
    <citation type="journal article" date="2018" name="MSphere">
        <title>Ultrasensitive Capture of Human Herpes Simplex Virus Genomes Directly from Clinical Samples Reveals Extraordinarily Limited Evolution in Cell Culture.</title>
        <authorList>
            <person name="Greninger A.L."/>
            <person name="Roychoudhury P."/>
            <person name="Xie H."/>
            <person name="Casto A."/>
            <person name="Cent A."/>
            <person name="Pepper G."/>
            <person name="Koelle D.M."/>
            <person name="Huang M.L."/>
            <person name="Wald A."/>
            <person name="Johnston C."/>
            <person name="Jerome K.R."/>
        </authorList>
    </citation>
    <scope>NUCLEOTIDE SEQUENCE</scope>
    <source>
        <strain evidence="2">2006-57630</strain>
        <strain evidence="3">2011-16318</strain>
    </source>
</reference>
<organism evidence="3">
    <name type="scientific">Human herpesvirus 1</name>
    <name type="common">HHV-1</name>
    <name type="synonym">Human herpes simplex virus 1</name>
    <dbReference type="NCBI Taxonomy" id="10298"/>
    <lineage>
        <taxon>Viruses</taxon>
        <taxon>Duplodnaviria</taxon>
        <taxon>Heunggongvirae</taxon>
        <taxon>Peploviricota</taxon>
        <taxon>Herviviricetes</taxon>
        <taxon>Herpesvirales</taxon>
        <taxon>Orthoherpesviridae</taxon>
        <taxon>Alphaherpesvirinae</taxon>
        <taxon>Simplexvirus</taxon>
        <taxon>Simplexvirus humanalpha1</taxon>
    </lineage>
</organism>
<sequence>MCASSCCRDVTAPISAVMVSLVPGEWRAARRESTPRGPPRASPG</sequence>
<dbReference type="EMBL" id="MG999856">
    <property type="protein sequence ID" value="AWW09473.1"/>
    <property type="molecule type" value="Genomic_DNA"/>
</dbReference>
<feature type="region of interest" description="Disordered" evidence="1">
    <location>
        <begin position="25"/>
        <end position="44"/>
    </location>
</feature>
<proteinExistence type="predicted"/>
<evidence type="ECO:0000256" key="1">
    <source>
        <dbReference type="SAM" id="MobiDB-lite"/>
    </source>
</evidence>
<evidence type="ECO:0000313" key="2">
    <source>
        <dbReference type="EMBL" id="AWW07982.1"/>
    </source>
</evidence>